<dbReference type="Proteomes" id="UP000574317">
    <property type="component" value="Unassembled WGS sequence"/>
</dbReference>
<sequence>MATQPHSVLLHLMDSGEFSDFSLVCKDQEFKLHQVIVCPQSPVISAALHSGFEETTSKVIKVNEFDVPTVQSMVTFLYTADYEIAPEPEKTTAQHDRDEKKEEGEIASDDGRMSEDPRVPQEVGEKNVYQIVSHLRVNAIADYYGIEKLVKLSTSKVQAILQGHLDFVIIPQVIAELSTANRDAEIRSVVATATARYIQKLASSQLLRTIDLEHHLTIEIFEACGARIKELLGDLRATSVLKNKYQKERTEHATVRVRLVEKVKDLITRLKSTTKCRNCKKEFGCHVEELTDDTLQQGFAFYILRCRGCGCRHQ</sequence>
<dbReference type="Pfam" id="PF00651">
    <property type="entry name" value="BTB"/>
    <property type="match status" value="1"/>
</dbReference>
<accession>A0A8H5N156</accession>
<dbReference type="InterPro" id="IPR000210">
    <property type="entry name" value="BTB/POZ_dom"/>
</dbReference>
<evidence type="ECO:0000259" key="2">
    <source>
        <dbReference type="PROSITE" id="PS50097"/>
    </source>
</evidence>
<dbReference type="SMART" id="SM00225">
    <property type="entry name" value="BTB"/>
    <property type="match status" value="1"/>
</dbReference>
<keyword evidence="4" id="KW-1185">Reference proteome</keyword>
<organism evidence="3 4">
    <name type="scientific">Fusarium napiforme</name>
    <dbReference type="NCBI Taxonomy" id="42672"/>
    <lineage>
        <taxon>Eukaryota</taxon>
        <taxon>Fungi</taxon>
        <taxon>Dikarya</taxon>
        <taxon>Ascomycota</taxon>
        <taxon>Pezizomycotina</taxon>
        <taxon>Sordariomycetes</taxon>
        <taxon>Hypocreomycetidae</taxon>
        <taxon>Hypocreales</taxon>
        <taxon>Nectriaceae</taxon>
        <taxon>Fusarium</taxon>
        <taxon>Fusarium fujikuroi species complex</taxon>
    </lineage>
</organism>
<proteinExistence type="predicted"/>
<evidence type="ECO:0000256" key="1">
    <source>
        <dbReference type="SAM" id="MobiDB-lite"/>
    </source>
</evidence>
<dbReference type="EMBL" id="JAAOAO010000313">
    <property type="protein sequence ID" value="KAF5548527.1"/>
    <property type="molecule type" value="Genomic_DNA"/>
</dbReference>
<feature type="region of interest" description="Disordered" evidence="1">
    <location>
        <begin position="87"/>
        <end position="120"/>
    </location>
</feature>
<dbReference type="SUPFAM" id="SSF54695">
    <property type="entry name" value="POZ domain"/>
    <property type="match status" value="1"/>
</dbReference>
<feature type="domain" description="BTB" evidence="2">
    <location>
        <begin position="19"/>
        <end position="86"/>
    </location>
</feature>
<name>A0A8H5N156_9HYPO</name>
<dbReference type="PANTHER" id="PTHR47843:SF5">
    <property type="entry name" value="BTB_POZ DOMAIN PROTEIN"/>
    <property type="match status" value="1"/>
</dbReference>
<comment type="caution">
    <text evidence="3">The sequence shown here is derived from an EMBL/GenBank/DDBJ whole genome shotgun (WGS) entry which is preliminary data.</text>
</comment>
<evidence type="ECO:0000313" key="4">
    <source>
        <dbReference type="Proteomes" id="UP000574317"/>
    </source>
</evidence>
<dbReference type="AlphaFoldDB" id="A0A8H5N156"/>
<protein>
    <submittedName>
        <fullName evidence="3">Speckle-type POZ</fullName>
    </submittedName>
</protein>
<reference evidence="3 4" key="1">
    <citation type="submission" date="2020-05" db="EMBL/GenBank/DDBJ databases">
        <title>Identification and distribution of gene clusters putatively required for synthesis of sphingolipid metabolism inhibitors in phylogenetically diverse species of the filamentous fungus Fusarium.</title>
        <authorList>
            <person name="Kim H.-S."/>
            <person name="Busman M."/>
            <person name="Brown D.W."/>
            <person name="Divon H."/>
            <person name="Uhlig S."/>
            <person name="Proctor R.H."/>
        </authorList>
    </citation>
    <scope>NUCLEOTIDE SEQUENCE [LARGE SCALE GENOMIC DNA]</scope>
    <source>
        <strain evidence="3 4">NRRL 25196</strain>
    </source>
</reference>
<dbReference type="InterPro" id="IPR011333">
    <property type="entry name" value="SKP1/BTB/POZ_sf"/>
</dbReference>
<evidence type="ECO:0000313" key="3">
    <source>
        <dbReference type="EMBL" id="KAF5548527.1"/>
    </source>
</evidence>
<dbReference type="CDD" id="cd18186">
    <property type="entry name" value="BTB_POZ_ZBTB_KLHL-like"/>
    <property type="match status" value="1"/>
</dbReference>
<gene>
    <name evidence="3" type="ORF">FNAPI_8249</name>
</gene>
<dbReference type="PANTHER" id="PTHR47843">
    <property type="entry name" value="BTB DOMAIN-CONTAINING PROTEIN-RELATED"/>
    <property type="match status" value="1"/>
</dbReference>
<dbReference type="Gene3D" id="3.30.710.10">
    <property type="entry name" value="Potassium Channel Kv1.1, Chain A"/>
    <property type="match status" value="1"/>
</dbReference>
<dbReference type="PROSITE" id="PS50097">
    <property type="entry name" value="BTB"/>
    <property type="match status" value="1"/>
</dbReference>